<evidence type="ECO:0000256" key="1">
    <source>
        <dbReference type="SAM" id="SignalP"/>
    </source>
</evidence>
<dbReference type="EMBL" id="SSOP01000282">
    <property type="protein sequence ID" value="KAB5589351.1"/>
    <property type="molecule type" value="Genomic_DNA"/>
</dbReference>
<comment type="caution">
    <text evidence="2">The sequence shown here is derived from an EMBL/GenBank/DDBJ whole genome shotgun (WGS) entry which is preliminary data.</text>
</comment>
<gene>
    <name evidence="2" type="ORF">CTheo_7203</name>
</gene>
<evidence type="ECO:0000313" key="3">
    <source>
        <dbReference type="Proteomes" id="UP000383932"/>
    </source>
</evidence>
<dbReference type="AlphaFoldDB" id="A0A5N5QD15"/>
<organism evidence="2 3">
    <name type="scientific">Ceratobasidium theobromae</name>
    <dbReference type="NCBI Taxonomy" id="1582974"/>
    <lineage>
        <taxon>Eukaryota</taxon>
        <taxon>Fungi</taxon>
        <taxon>Dikarya</taxon>
        <taxon>Basidiomycota</taxon>
        <taxon>Agaricomycotina</taxon>
        <taxon>Agaricomycetes</taxon>
        <taxon>Cantharellales</taxon>
        <taxon>Ceratobasidiaceae</taxon>
        <taxon>Ceratobasidium</taxon>
    </lineage>
</organism>
<dbReference type="OrthoDB" id="3044029at2759"/>
<feature type="chain" id="PRO_5024389199" evidence="1">
    <location>
        <begin position="22"/>
        <end position="234"/>
    </location>
</feature>
<keyword evidence="3" id="KW-1185">Reference proteome</keyword>
<proteinExistence type="predicted"/>
<feature type="signal peptide" evidence="1">
    <location>
        <begin position="1"/>
        <end position="21"/>
    </location>
</feature>
<name>A0A5N5QD15_9AGAM</name>
<accession>A0A5N5QD15</accession>
<reference evidence="2 3" key="1">
    <citation type="journal article" date="2019" name="Fungal Biol. Biotechnol.">
        <title>Draft genome sequence of fastidious pathogen Ceratobasidium theobromae, which causes vascular-streak dieback in Theobroma cacao.</title>
        <authorList>
            <person name="Ali S.S."/>
            <person name="Asman A."/>
            <person name="Shao J."/>
            <person name="Firmansyah A.P."/>
            <person name="Susilo A.W."/>
            <person name="Rosmana A."/>
            <person name="McMahon P."/>
            <person name="Junaid M."/>
            <person name="Guest D."/>
            <person name="Kheng T.Y."/>
            <person name="Meinhardt L.W."/>
            <person name="Bailey B.A."/>
        </authorList>
    </citation>
    <scope>NUCLEOTIDE SEQUENCE [LARGE SCALE GENOMIC DNA]</scope>
    <source>
        <strain evidence="2 3">CT2</strain>
    </source>
</reference>
<dbReference type="Proteomes" id="UP000383932">
    <property type="component" value="Unassembled WGS sequence"/>
</dbReference>
<protein>
    <submittedName>
        <fullName evidence="2">Putative effector protein</fullName>
    </submittedName>
</protein>
<sequence length="234" mass="25129">MYLTSFTAASILSLFATSVFAAVPPYIASGSLTGFDNDTFVHVTGADNCKLDYVEISRTELNISPDCMIMPRDAFSNIGDAQRPGGSKSYCTSKGRFDDVQGRIHANFWSHVEFKNGTGDSGGRQVQLTGCIQPEALDRLNPDDVGEAYTSTGPTGRGNPRGSKCLGCPDLNTTWRLSSPEPNVDAFGAVILKTIAMDLILDSRTPKTAPNTFQAIILAVLKSILLVRNNTDIA</sequence>
<keyword evidence="1" id="KW-0732">Signal</keyword>
<evidence type="ECO:0000313" key="2">
    <source>
        <dbReference type="EMBL" id="KAB5589351.1"/>
    </source>
</evidence>